<gene>
    <name evidence="2" type="ORF">PCOR1329_LOCUS28297</name>
</gene>
<feature type="region of interest" description="Disordered" evidence="1">
    <location>
        <begin position="1"/>
        <end position="221"/>
    </location>
</feature>
<evidence type="ECO:0000256" key="1">
    <source>
        <dbReference type="SAM" id="MobiDB-lite"/>
    </source>
</evidence>
<keyword evidence="3" id="KW-1185">Reference proteome</keyword>
<comment type="caution">
    <text evidence="2">The sequence shown here is derived from an EMBL/GenBank/DDBJ whole genome shotgun (WGS) entry which is preliminary data.</text>
</comment>
<feature type="compositionally biased region" description="Basic residues" evidence="1">
    <location>
        <begin position="364"/>
        <end position="374"/>
    </location>
</feature>
<dbReference type="PANTHER" id="PTHR48125">
    <property type="entry name" value="LP07818P1"/>
    <property type="match status" value="1"/>
</dbReference>
<protein>
    <recommendedName>
        <fullName evidence="4">RNA-directed RNA polymerase</fullName>
    </recommendedName>
</protein>
<feature type="compositionally biased region" description="Basic and acidic residues" evidence="1">
    <location>
        <begin position="90"/>
        <end position="141"/>
    </location>
</feature>
<dbReference type="EMBL" id="CAUYUJ010010413">
    <property type="protein sequence ID" value="CAK0829304.1"/>
    <property type="molecule type" value="Genomic_DNA"/>
</dbReference>
<reference evidence="2" key="1">
    <citation type="submission" date="2023-10" db="EMBL/GenBank/DDBJ databases">
        <authorList>
            <person name="Chen Y."/>
            <person name="Shah S."/>
            <person name="Dougan E. K."/>
            <person name="Thang M."/>
            <person name="Chan C."/>
        </authorList>
    </citation>
    <scope>NUCLEOTIDE SEQUENCE [LARGE SCALE GENOMIC DNA]</scope>
</reference>
<dbReference type="Proteomes" id="UP001189429">
    <property type="component" value="Unassembled WGS sequence"/>
</dbReference>
<proteinExistence type="predicted"/>
<accession>A0ABN9SD87</accession>
<feature type="compositionally biased region" description="Low complexity" evidence="1">
    <location>
        <begin position="207"/>
        <end position="221"/>
    </location>
</feature>
<name>A0ABN9SD87_9DINO</name>
<dbReference type="PANTHER" id="PTHR48125:SF10">
    <property type="entry name" value="OS12G0136300 PROTEIN"/>
    <property type="match status" value="1"/>
</dbReference>
<feature type="region of interest" description="Disordered" evidence="1">
    <location>
        <begin position="356"/>
        <end position="414"/>
    </location>
</feature>
<evidence type="ECO:0008006" key="4">
    <source>
        <dbReference type="Google" id="ProtNLM"/>
    </source>
</evidence>
<feature type="compositionally biased region" description="Low complexity" evidence="1">
    <location>
        <begin position="36"/>
        <end position="64"/>
    </location>
</feature>
<evidence type="ECO:0000313" key="2">
    <source>
        <dbReference type="EMBL" id="CAK0829304.1"/>
    </source>
</evidence>
<feature type="compositionally biased region" description="Low complexity" evidence="1">
    <location>
        <begin position="76"/>
        <end position="87"/>
    </location>
</feature>
<feature type="compositionally biased region" description="Polar residues" evidence="1">
    <location>
        <begin position="183"/>
        <end position="194"/>
    </location>
</feature>
<organism evidence="2 3">
    <name type="scientific">Prorocentrum cordatum</name>
    <dbReference type="NCBI Taxonomy" id="2364126"/>
    <lineage>
        <taxon>Eukaryota</taxon>
        <taxon>Sar</taxon>
        <taxon>Alveolata</taxon>
        <taxon>Dinophyceae</taxon>
        <taxon>Prorocentrales</taxon>
        <taxon>Prorocentraceae</taxon>
        <taxon>Prorocentrum</taxon>
    </lineage>
</organism>
<evidence type="ECO:0000313" key="3">
    <source>
        <dbReference type="Proteomes" id="UP001189429"/>
    </source>
</evidence>
<sequence length="919" mass="99876">MAGTSGVGPGAARPPVQHARWEKYRRGQLPGHADAKQPADAAAAALVADARAAGKRGAADSSAASPLFKQQRVDDGASGAAQAAAAAPIVEREQGAKRELVGTKAEEPAGVAKREPIVKIEKNASTKEEEPAGVVKREPREGAVAALATSAPPTYRCRRAQPPRSASRAPEELQVAAAPGPARSQSPCSPTQRCAASPDPVFKYQLPDSATSGPSSDPDPAASVIHAVTAAESIQDVQGCLFPSDLFAGFQTEAQIYQSVQENLQAMHEDTRTHRELAVRHDFIMTGTCPTPILKAAETICLKQGIHLESFLLCLDANVTWLEHHRTRLGSEFPPENDPVIQLQDDVMDVKAILEDMEKDEKKPKRRARAKKKATLGGARSEPDAPASAESDGFAPADPGAPPPRAAAPAPSFQDVMESTLQQASLDQDSVDEICRRMGGVLGRAVTAVEKKMVRAASHEMMRQLECEDEAEEAVAAVPLDAPLGVVQEVHRVHCISPNKAVICGGSPSSRKSRSCDLSNDFITKSAYAPPDLATGAAYLAEATLRGIRTCLLKTHRASMTTDELMNAMVTPWSDGKDQSHCVPRSRLCTYTQAERDDIITATGPVHLRSYSFQFKLFGQLEGAEWALRPGPQGFFKRVAFSVSPENNPWDDRVCTSMSMGLIQGLHDYMFLGPFKQPRYLHLSGQTQTFLRIVLQAIRDWIKEKEESGVDVSKWLKIKLGFAFSDILRNGASTMRQVQYLMSLSKASQGAAPRHCIIPMEFMAGLHKYFRELELHAGFYRYIRSAEATLPPHARESALSEAFERAPGPPRADVGLSDECKMKRDLILVGKGLGGGFSSTEVYRKVRDRYRNVSEAGVKMTEAAEVMAQNTILLKVAKPAGKNTRGPSKQHYKLNTWEDVSSEGRKVLEALKLNRDSFL</sequence>